<protein>
    <submittedName>
        <fullName evidence="1">Uncharacterized protein</fullName>
    </submittedName>
</protein>
<gene>
    <name evidence="1" type="ORF">OOU_Y34scaffold00194g34</name>
</gene>
<reference evidence="1" key="1">
    <citation type="journal article" date="2012" name="PLoS Genet.">
        <title>Comparative analysis of the genomes of two field isolates of the rice blast fungus Magnaporthe oryzae.</title>
        <authorList>
            <person name="Xue M."/>
            <person name="Yang J."/>
            <person name="Li Z."/>
            <person name="Hu S."/>
            <person name="Yao N."/>
            <person name="Dean R.A."/>
            <person name="Zhao W."/>
            <person name="Shen M."/>
            <person name="Zhang H."/>
            <person name="Li C."/>
            <person name="Liu L."/>
            <person name="Cao L."/>
            <person name="Xu X."/>
            <person name="Xing Y."/>
            <person name="Hsiang T."/>
            <person name="Zhang Z."/>
            <person name="Xu J.R."/>
            <person name="Peng Y.L."/>
        </authorList>
    </citation>
    <scope>NUCLEOTIDE SEQUENCE</scope>
    <source>
        <strain evidence="1">Y34</strain>
    </source>
</reference>
<sequence length="164" mass="18162">MAPRSRTPDEYNRMALSVVSSLRLEFAIRRRQWIWISEKGSALSGVGETRAGGCSSTRMPISFLLPAHYHHTSSSWRAPLSSIAAGTHHTLRAAALRDYYRRESSSGGDYFKIRSAKDGCLEQRNQLSMPTRGGCAFGSRYRPTRAQVLYCVVGEMDAGKAGDD</sequence>
<evidence type="ECO:0000313" key="1">
    <source>
        <dbReference type="EMBL" id="ELQ42721.1"/>
    </source>
</evidence>
<accession>A0AA97PPW7</accession>
<dbReference type="AlphaFoldDB" id="A0AA97PPW7"/>
<organism evidence="1">
    <name type="scientific">Pyricularia oryzae (strain Y34)</name>
    <name type="common">Rice blast fungus</name>
    <name type="synonym">Magnaporthe oryzae</name>
    <dbReference type="NCBI Taxonomy" id="1143189"/>
    <lineage>
        <taxon>Eukaryota</taxon>
        <taxon>Fungi</taxon>
        <taxon>Dikarya</taxon>
        <taxon>Ascomycota</taxon>
        <taxon>Pezizomycotina</taxon>
        <taxon>Sordariomycetes</taxon>
        <taxon>Sordariomycetidae</taxon>
        <taxon>Magnaporthales</taxon>
        <taxon>Pyriculariaceae</taxon>
        <taxon>Pyricularia</taxon>
    </lineage>
</organism>
<name>A0AA97PPW7_PYRO3</name>
<proteinExistence type="predicted"/>
<dbReference type="EMBL" id="JH793704">
    <property type="protein sequence ID" value="ELQ42721.1"/>
    <property type="molecule type" value="Genomic_DNA"/>
</dbReference>
<dbReference type="Proteomes" id="UP000011086">
    <property type="component" value="Unassembled WGS sequence"/>
</dbReference>